<sequence>MIIRIVAASSWPVKLRYRSRIISLCQPASQLAASETTRIPSSSTQAPELLGSISANRGGGMFGLHKHRTLQRTKGDWEILPVKCQFLYAPWGLRGFETWKPTPYPILPQLGAGAGGNFHSECWFAAGAPENSDDRAVQALALAELNRTPFTSGNKQDPIDPPWLAARGYFAFSNIFGRISLCDEACYCSGQTEKAVSN</sequence>
<name>A0A319EKS5_ASPSB</name>
<gene>
    <name evidence="1" type="ORF">BO78DRAFT_466973</name>
</gene>
<dbReference type="EMBL" id="KZ826320">
    <property type="protein sequence ID" value="PYI10886.1"/>
    <property type="molecule type" value="Genomic_DNA"/>
</dbReference>
<dbReference type="AlphaFoldDB" id="A0A319EKS5"/>
<dbReference type="VEuPathDB" id="FungiDB:BO78DRAFT_466973"/>
<accession>A0A319EKS5</accession>
<organism evidence="1 2">
    <name type="scientific">Aspergillus sclerotiicarbonarius (strain CBS 121057 / IBT 28362)</name>
    <dbReference type="NCBI Taxonomy" id="1448318"/>
    <lineage>
        <taxon>Eukaryota</taxon>
        <taxon>Fungi</taxon>
        <taxon>Dikarya</taxon>
        <taxon>Ascomycota</taxon>
        <taxon>Pezizomycotina</taxon>
        <taxon>Eurotiomycetes</taxon>
        <taxon>Eurotiomycetidae</taxon>
        <taxon>Eurotiales</taxon>
        <taxon>Aspergillaceae</taxon>
        <taxon>Aspergillus</taxon>
        <taxon>Aspergillus subgen. Circumdati</taxon>
    </lineage>
</organism>
<dbReference type="OrthoDB" id="10641511at2759"/>
<evidence type="ECO:0000313" key="2">
    <source>
        <dbReference type="Proteomes" id="UP000248423"/>
    </source>
</evidence>
<evidence type="ECO:0000313" key="1">
    <source>
        <dbReference type="EMBL" id="PYI10886.1"/>
    </source>
</evidence>
<protein>
    <submittedName>
        <fullName evidence="1">Uncharacterized protein</fullName>
    </submittedName>
</protein>
<dbReference type="Proteomes" id="UP000248423">
    <property type="component" value="Unassembled WGS sequence"/>
</dbReference>
<proteinExistence type="predicted"/>
<reference evidence="1 2" key="1">
    <citation type="submission" date="2018-02" db="EMBL/GenBank/DDBJ databases">
        <title>The genomes of Aspergillus section Nigri reveals drivers in fungal speciation.</title>
        <authorList>
            <consortium name="DOE Joint Genome Institute"/>
            <person name="Vesth T.C."/>
            <person name="Nybo J."/>
            <person name="Theobald S."/>
            <person name="Brandl J."/>
            <person name="Frisvad J.C."/>
            <person name="Nielsen K.F."/>
            <person name="Lyhne E.K."/>
            <person name="Kogle M.E."/>
            <person name="Kuo A."/>
            <person name="Riley R."/>
            <person name="Clum A."/>
            <person name="Nolan M."/>
            <person name="Lipzen A."/>
            <person name="Salamov A."/>
            <person name="Henrissat B."/>
            <person name="Wiebenga A."/>
            <person name="De vries R.P."/>
            <person name="Grigoriev I.V."/>
            <person name="Mortensen U.H."/>
            <person name="Andersen M.R."/>
            <person name="Baker S.E."/>
        </authorList>
    </citation>
    <scope>NUCLEOTIDE SEQUENCE [LARGE SCALE GENOMIC DNA]</scope>
    <source>
        <strain evidence="1 2">CBS 121057</strain>
    </source>
</reference>
<keyword evidence="2" id="KW-1185">Reference proteome</keyword>